<comment type="caution">
    <text evidence="1">The sequence shown here is derived from an EMBL/GenBank/DDBJ whole genome shotgun (WGS) entry which is preliminary data.</text>
</comment>
<accession>A0A0F9BXK8</accession>
<protein>
    <submittedName>
        <fullName evidence="1">Uncharacterized protein</fullName>
    </submittedName>
</protein>
<proteinExistence type="predicted"/>
<feature type="non-terminal residue" evidence="1">
    <location>
        <position position="1"/>
    </location>
</feature>
<evidence type="ECO:0000313" key="1">
    <source>
        <dbReference type="EMBL" id="KKK89181.1"/>
    </source>
</evidence>
<dbReference type="AlphaFoldDB" id="A0A0F9BXK8"/>
<gene>
    <name evidence="1" type="ORF">LCGC14_2735680</name>
</gene>
<sequence length="64" mass="6826">LSRPSPLAAGLAEKLHGLLSSLRAFTSGLPETRSGARRFLQFGTSHTYIPPDIDLIGPSKPPLD</sequence>
<organism evidence="1">
    <name type="scientific">marine sediment metagenome</name>
    <dbReference type="NCBI Taxonomy" id="412755"/>
    <lineage>
        <taxon>unclassified sequences</taxon>
        <taxon>metagenomes</taxon>
        <taxon>ecological metagenomes</taxon>
    </lineage>
</organism>
<dbReference type="EMBL" id="LAZR01049634">
    <property type="protein sequence ID" value="KKK89181.1"/>
    <property type="molecule type" value="Genomic_DNA"/>
</dbReference>
<reference evidence="1" key="1">
    <citation type="journal article" date="2015" name="Nature">
        <title>Complex archaea that bridge the gap between prokaryotes and eukaryotes.</title>
        <authorList>
            <person name="Spang A."/>
            <person name="Saw J.H."/>
            <person name="Jorgensen S.L."/>
            <person name="Zaremba-Niedzwiedzka K."/>
            <person name="Martijn J."/>
            <person name="Lind A.E."/>
            <person name="van Eijk R."/>
            <person name="Schleper C."/>
            <person name="Guy L."/>
            <person name="Ettema T.J."/>
        </authorList>
    </citation>
    <scope>NUCLEOTIDE SEQUENCE</scope>
</reference>
<name>A0A0F9BXK8_9ZZZZ</name>